<feature type="domain" description="Methyl-accepting transducer" evidence="11">
    <location>
        <begin position="381"/>
        <end position="617"/>
    </location>
</feature>
<dbReference type="PROSITE" id="PS50885">
    <property type="entry name" value="HAMP"/>
    <property type="match status" value="1"/>
</dbReference>
<protein>
    <submittedName>
        <fullName evidence="13">Chemotaxis protein</fullName>
    </submittedName>
</protein>
<dbReference type="CDD" id="cd06225">
    <property type="entry name" value="HAMP"/>
    <property type="match status" value="1"/>
</dbReference>
<evidence type="ECO:0000256" key="5">
    <source>
        <dbReference type="ARBA" id="ARBA00022989"/>
    </source>
</evidence>
<feature type="domain" description="HAMP" evidence="12">
    <location>
        <begin position="322"/>
        <end position="376"/>
    </location>
</feature>
<dbReference type="SMART" id="SM00283">
    <property type="entry name" value="MA"/>
    <property type="match status" value="1"/>
</dbReference>
<name>A0A0A7EJB4_9GAMM</name>
<gene>
    <name evidence="13" type="ORF">OM33_15815</name>
</gene>
<dbReference type="FunFam" id="1.10.287.950:FF:000001">
    <property type="entry name" value="Methyl-accepting chemotaxis sensory transducer"/>
    <property type="match status" value="1"/>
</dbReference>
<keyword evidence="2" id="KW-1003">Cell membrane</keyword>
<dbReference type="SUPFAM" id="SSF58104">
    <property type="entry name" value="Methyl-accepting chemotaxis protein (MCP) signaling domain"/>
    <property type="match status" value="1"/>
</dbReference>
<keyword evidence="14" id="KW-1185">Reference proteome</keyword>
<dbReference type="GO" id="GO:0006935">
    <property type="term" value="P:chemotaxis"/>
    <property type="evidence" value="ECO:0007669"/>
    <property type="project" value="UniProtKB-KW"/>
</dbReference>
<comment type="subcellular location">
    <subcellularLocation>
        <location evidence="1">Cell membrane</location>
        <topology evidence="1">Multi-pass membrane protein</topology>
    </subcellularLocation>
</comment>
<evidence type="ECO:0000313" key="14">
    <source>
        <dbReference type="Proteomes" id="UP000030341"/>
    </source>
</evidence>
<proteinExistence type="inferred from homology"/>
<dbReference type="InterPro" id="IPR004089">
    <property type="entry name" value="MCPsignal_dom"/>
</dbReference>
<dbReference type="STRING" id="1348114.OM33_15815"/>
<sequence length="653" mass="70898">MSISKKLIIAFLVTMTLPILVIAVLMINQTRNLAHDNFTISNTREVTQIDKAISLFFDEISKDVVYIAQHPDLVAANTGIKSYMSVNTASQMTPEQNNPTEQRVFDLFTQFGDSHEGISYIYMGNQQGGYTQWPKGSVGANYDPRPRPWYITGTGATTSPIRTQAYYWEPDDAVIVSTVMSIKDKSGRKFGVTGMDVSLKGLTTMIQNIKMGESGFLMLIEDSGKVLVDAKHPENNFKELSDVKNGLFKELSNMTQGDTTVEIDGDVYLANVYTSPKLNWKFIGLLKKSEVMAKANTLTLVIIVVSLILIGVFSALSVYISKLISRPIVEVTQGLEDISQGEGDLTKRLKIRTQDETGKLAHSFNQFLNSISALVKEINASSANVSNASEVSSRLVTSMNSSLTSQQMALEQAATAINEMAATANEVASSCASAADSANATKQSAIEGQSLINKTVSSVTGLSETISNTEQNIRALDSESESITTILDVIRGIAEQTNLLALNAAIEAARAGEQGRGFSVVADEVRALSQRTSESTEEIAQQLGKLRNMTQSISKEMTQSLEISSQTVDYSQQAQASFDSITHSVDMISDMNSQIATAAEEQQHVAEEINRNVVDIKSGADEISDLATDADDNANSLSRLSAALTELVRKFKT</sequence>
<evidence type="ECO:0000256" key="1">
    <source>
        <dbReference type="ARBA" id="ARBA00004651"/>
    </source>
</evidence>
<evidence type="ECO:0000259" key="11">
    <source>
        <dbReference type="PROSITE" id="PS50111"/>
    </source>
</evidence>
<dbReference type="OrthoDB" id="2489132at2"/>
<organism evidence="13 14">
    <name type="scientific">Pseudoalteromonas piratica</name>
    <dbReference type="NCBI Taxonomy" id="1348114"/>
    <lineage>
        <taxon>Bacteria</taxon>
        <taxon>Pseudomonadati</taxon>
        <taxon>Pseudomonadota</taxon>
        <taxon>Gammaproteobacteria</taxon>
        <taxon>Alteromonadales</taxon>
        <taxon>Pseudoalteromonadaceae</taxon>
        <taxon>Pseudoalteromonas</taxon>
    </lineage>
</organism>
<reference evidence="13 14" key="1">
    <citation type="submission" date="2014-11" db="EMBL/GenBank/DDBJ databases">
        <title>Complete Genome Sequence of Pseudoalteromonas sp. Strain OCN003 Isolated from Kaneohe Bay, Oahu, Hawaii.</title>
        <authorList>
            <person name="Beurmann S."/>
            <person name="Videau P."/>
            <person name="Ushijima B."/>
            <person name="Smith A.M."/>
            <person name="Aeby G.S."/>
            <person name="Callahan S.M."/>
            <person name="Belcaid M."/>
        </authorList>
    </citation>
    <scope>NUCLEOTIDE SEQUENCE [LARGE SCALE GENOMIC DNA]</scope>
    <source>
        <strain evidence="13 14">OCN003</strain>
    </source>
</reference>
<dbReference type="PANTHER" id="PTHR32089:SF112">
    <property type="entry name" value="LYSOZYME-LIKE PROTEIN-RELATED"/>
    <property type="match status" value="1"/>
</dbReference>
<dbReference type="InterPro" id="IPR003660">
    <property type="entry name" value="HAMP_dom"/>
</dbReference>
<dbReference type="PANTHER" id="PTHR32089">
    <property type="entry name" value="METHYL-ACCEPTING CHEMOTAXIS PROTEIN MCPB"/>
    <property type="match status" value="1"/>
</dbReference>
<dbReference type="InterPro" id="IPR033479">
    <property type="entry name" value="dCache_1"/>
</dbReference>
<dbReference type="Proteomes" id="UP000030341">
    <property type="component" value="Chromosome 2"/>
</dbReference>
<dbReference type="GO" id="GO:0007165">
    <property type="term" value="P:signal transduction"/>
    <property type="evidence" value="ECO:0007669"/>
    <property type="project" value="UniProtKB-KW"/>
</dbReference>
<evidence type="ECO:0000256" key="4">
    <source>
        <dbReference type="ARBA" id="ARBA00022692"/>
    </source>
</evidence>
<feature type="transmembrane region" description="Helical" evidence="10">
    <location>
        <begin position="298"/>
        <end position="320"/>
    </location>
</feature>
<accession>A0A0A7EJB4</accession>
<dbReference type="EMBL" id="CP009889">
    <property type="protein sequence ID" value="AIY66608.1"/>
    <property type="molecule type" value="Genomic_DNA"/>
</dbReference>
<dbReference type="Pfam" id="PF00672">
    <property type="entry name" value="HAMP"/>
    <property type="match status" value="1"/>
</dbReference>
<dbReference type="Pfam" id="PF00015">
    <property type="entry name" value="MCPsignal"/>
    <property type="match status" value="1"/>
</dbReference>
<keyword evidence="6 10" id="KW-0472">Membrane</keyword>
<keyword evidence="5 10" id="KW-1133">Transmembrane helix</keyword>
<dbReference type="Gene3D" id="3.30.450.20">
    <property type="entry name" value="PAS domain"/>
    <property type="match status" value="2"/>
</dbReference>
<evidence type="ECO:0000256" key="6">
    <source>
        <dbReference type="ARBA" id="ARBA00023136"/>
    </source>
</evidence>
<dbReference type="AlphaFoldDB" id="A0A0A7EJB4"/>
<dbReference type="GO" id="GO:0005886">
    <property type="term" value="C:plasma membrane"/>
    <property type="evidence" value="ECO:0007669"/>
    <property type="project" value="UniProtKB-SubCell"/>
</dbReference>
<keyword evidence="3" id="KW-0145">Chemotaxis</keyword>
<dbReference type="KEGG" id="pseo:OM33_15815"/>
<evidence type="ECO:0000256" key="9">
    <source>
        <dbReference type="PROSITE-ProRule" id="PRU00284"/>
    </source>
</evidence>
<evidence type="ECO:0000256" key="3">
    <source>
        <dbReference type="ARBA" id="ARBA00022500"/>
    </source>
</evidence>
<dbReference type="RefSeq" id="WP_040134970.1">
    <property type="nucleotide sequence ID" value="NZ_CP009889.1"/>
</dbReference>
<evidence type="ECO:0000256" key="7">
    <source>
        <dbReference type="ARBA" id="ARBA00023224"/>
    </source>
</evidence>
<dbReference type="eggNOG" id="COG0840">
    <property type="taxonomic scope" value="Bacteria"/>
</dbReference>
<evidence type="ECO:0000259" key="12">
    <source>
        <dbReference type="PROSITE" id="PS50885"/>
    </source>
</evidence>
<dbReference type="PROSITE" id="PS50111">
    <property type="entry name" value="CHEMOTAXIS_TRANSDUC_2"/>
    <property type="match status" value="1"/>
</dbReference>
<evidence type="ECO:0000256" key="8">
    <source>
        <dbReference type="ARBA" id="ARBA00029447"/>
    </source>
</evidence>
<dbReference type="SMART" id="SM00304">
    <property type="entry name" value="HAMP"/>
    <property type="match status" value="1"/>
</dbReference>
<comment type="similarity">
    <text evidence="8">Belongs to the methyl-accepting chemotaxis (MCP) protein family.</text>
</comment>
<dbReference type="Pfam" id="PF02743">
    <property type="entry name" value="dCache_1"/>
    <property type="match status" value="1"/>
</dbReference>
<feature type="transmembrane region" description="Helical" evidence="10">
    <location>
        <begin position="7"/>
        <end position="27"/>
    </location>
</feature>
<dbReference type="HOGENOM" id="CLU_000445_107_19_6"/>
<evidence type="ECO:0000256" key="2">
    <source>
        <dbReference type="ARBA" id="ARBA00022475"/>
    </source>
</evidence>
<evidence type="ECO:0000313" key="13">
    <source>
        <dbReference type="EMBL" id="AIY66608.1"/>
    </source>
</evidence>
<keyword evidence="7 9" id="KW-0807">Transducer</keyword>
<evidence type="ECO:0000256" key="10">
    <source>
        <dbReference type="SAM" id="Phobius"/>
    </source>
</evidence>
<dbReference type="Gene3D" id="1.10.287.950">
    <property type="entry name" value="Methyl-accepting chemotaxis protein"/>
    <property type="match status" value="1"/>
</dbReference>
<dbReference type="CDD" id="cd12912">
    <property type="entry name" value="PDC2_MCP_like"/>
    <property type="match status" value="1"/>
</dbReference>
<keyword evidence="4 10" id="KW-0812">Transmembrane</keyword>
<dbReference type="CDD" id="cd11386">
    <property type="entry name" value="MCP_signal"/>
    <property type="match status" value="1"/>
</dbReference>